<dbReference type="PANTHER" id="PTHR19957">
    <property type="entry name" value="SYNTAXIN"/>
    <property type="match status" value="1"/>
</dbReference>
<dbReference type="EMBL" id="CAADRA010000089">
    <property type="protein sequence ID" value="VFT78466.1"/>
    <property type="molecule type" value="Genomic_DNA"/>
</dbReference>
<accession>A0A485K552</accession>
<evidence type="ECO:0000313" key="5">
    <source>
        <dbReference type="EMBL" id="VFT78466.1"/>
    </source>
</evidence>
<reference evidence="4" key="2">
    <citation type="submission" date="2019-06" db="EMBL/GenBank/DDBJ databases">
        <title>Genomics analysis of Aphanomyces spp. identifies a new class of oomycete effector associated with host adaptation.</title>
        <authorList>
            <person name="Gaulin E."/>
        </authorList>
    </citation>
    <scope>NUCLEOTIDE SEQUENCE</scope>
    <source>
        <strain evidence="4">CBS 578.67</strain>
    </source>
</reference>
<dbReference type="GO" id="GO:0006906">
    <property type="term" value="P:vesicle fusion"/>
    <property type="evidence" value="ECO:0007669"/>
    <property type="project" value="TreeGrafter"/>
</dbReference>
<keyword evidence="6" id="KW-1185">Reference proteome</keyword>
<dbReference type="GO" id="GO:0000149">
    <property type="term" value="F:SNARE binding"/>
    <property type="evidence" value="ECO:0007669"/>
    <property type="project" value="TreeGrafter"/>
</dbReference>
<evidence type="ECO:0000256" key="2">
    <source>
        <dbReference type="SAM" id="Phobius"/>
    </source>
</evidence>
<name>A0A485K552_9STRA</name>
<dbReference type="Pfam" id="PF14523">
    <property type="entry name" value="Syntaxin_2"/>
    <property type="match status" value="1"/>
</dbReference>
<reference evidence="5 6" key="1">
    <citation type="submission" date="2019-03" db="EMBL/GenBank/DDBJ databases">
        <authorList>
            <person name="Gaulin E."/>
            <person name="Dumas B."/>
        </authorList>
    </citation>
    <scope>NUCLEOTIDE SEQUENCE [LARGE SCALE GENOMIC DNA]</scope>
    <source>
        <strain evidence="5">CBS 568.67</strain>
    </source>
</reference>
<dbReference type="AlphaFoldDB" id="A0A485K552"/>
<dbReference type="GO" id="GO:0012505">
    <property type="term" value="C:endomembrane system"/>
    <property type="evidence" value="ECO:0007669"/>
    <property type="project" value="TreeGrafter"/>
</dbReference>
<dbReference type="SMART" id="SM00503">
    <property type="entry name" value="SynN"/>
    <property type="match status" value="1"/>
</dbReference>
<dbReference type="Proteomes" id="UP000332933">
    <property type="component" value="Unassembled WGS sequence"/>
</dbReference>
<dbReference type="CDD" id="cd15840">
    <property type="entry name" value="SNARE_Qa"/>
    <property type="match status" value="1"/>
</dbReference>
<keyword evidence="2" id="KW-1133">Transmembrane helix</keyword>
<comment type="similarity">
    <text evidence="1">Belongs to the syntaxin family.</text>
</comment>
<evidence type="ECO:0000313" key="4">
    <source>
        <dbReference type="EMBL" id="KAF0719157.1"/>
    </source>
</evidence>
<dbReference type="Gene3D" id="1.20.58.70">
    <property type="match status" value="1"/>
</dbReference>
<keyword evidence="2" id="KW-0812">Transmembrane</keyword>
<evidence type="ECO:0000259" key="3">
    <source>
        <dbReference type="PROSITE" id="PS50192"/>
    </source>
</evidence>
<evidence type="ECO:0000313" key="6">
    <source>
        <dbReference type="Proteomes" id="UP000332933"/>
    </source>
</evidence>
<dbReference type="InterPro" id="IPR000727">
    <property type="entry name" value="T_SNARE_dom"/>
</dbReference>
<dbReference type="GO" id="GO:0005484">
    <property type="term" value="F:SNAP receptor activity"/>
    <property type="evidence" value="ECO:0007669"/>
    <property type="project" value="TreeGrafter"/>
</dbReference>
<keyword evidence="2" id="KW-0472">Membrane</keyword>
<dbReference type="SUPFAM" id="SSF47661">
    <property type="entry name" value="t-snare proteins"/>
    <property type="match status" value="1"/>
</dbReference>
<dbReference type="PANTHER" id="PTHR19957:SF38">
    <property type="entry name" value="LD27581P"/>
    <property type="match status" value="1"/>
</dbReference>
<dbReference type="InterPro" id="IPR006011">
    <property type="entry name" value="Syntaxin_N"/>
</dbReference>
<gene>
    <name evidence="5" type="primary">Aste57867_1247</name>
    <name evidence="4" type="ORF">As57867_001246</name>
    <name evidence="5" type="ORF">ASTE57867_1247</name>
</gene>
<protein>
    <submittedName>
        <fullName evidence="5">Aste57867_1247 protein</fullName>
    </submittedName>
</protein>
<organism evidence="5 6">
    <name type="scientific">Aphanomyces stellatus</name>
    <dbReference type="NCBI Taxonomy" id="120398"/>
    <lineage>
        <taxon>Eukaryota</taxon>
        <taxon>Sar</taxon>
        <taxon>Stramenopiles</taxon>
        <taxon>Oomycota</taxon>
        <taxon>Saprolegniomycetes</taxon>
        <taxon>Saprolegniales</taxon>
        <taxon>Verrucalvaceae</taxon>
        <taxon>Aphanomyces</taxon>
    </lineage>
</organism>
<sequence length="269" mass="30286">MRDQYDSFGSPKAGVMVAEKYDKLVAEVSKAVGQLNATLRSIDQKVSLYGTSLDSRSNHEKLKELVEKGNKLVSKIQKRLKLLNNDLQGQSGAVVKMRTTTVKKLSGDFKTQLDLFQKSCQSVVATETSAVNHIRRSSESFVHAKQTGMAFTNYNEDQLYAQAQITTYDEDDMIRREEDIIHINHQLREINAAYKEIDGLVNDQHEVVVEIADNVDVAQDNAHKALEQVRSADSKRRYCACGKMQRWLYIGGGVIMLFIIIGVIMALKK</sequence>
<dbReference type="GO" id="GO:0031201">
    <property type="term" value="C:SNARE complex"/>
    <property type="evidence" value="ECO:0007669"/>
    <property type="project" value="TreeGrafter"/>
</dbReference>
<evidence type="ECO:0000256" key="1">
    <source>
        <dbReference type="ARBA" id="ARBA00009063"/>
    </source>
</evidence>
<dbReference type="InterPro" id="IPR045242">
    <property type="entry name" value="Syntaxin"/>
</dbReference>
<dbReference type="OrthoDB" id="364348at2759"/>
<dbReference type="EMBL" id="VJMH01000089">
    <property type="protein sequence ID" value="KAF0719157.1"/>
    <property type="molecule type" value="Genomic_DNA"/>
</dbReference>
<dbReference type="Gene3D" id="1.20.5.110">
    <property type="match status" value="1"/>
</dbReference>
<proteinExistence type="inferred from homology"/>
<dbReference type="PROSITE" id="PS50192">
    <property type="entry name" value="T_SNARE"/>
    <property type="match status" value="1"/>
</dbReference>
<dbReference type="GO" id="GO:0048278">
    <property type="term" value="P:vesicle docking"/>
    <property type="evidence" value="ECO:0007669"/>
    <property type="project" value="TreeGrafter"/>
</dbReference>
<feature type="domain" description="T-SNARE coiled-coil homology" evidence="3">
    <location>
        <begin position="176"/>
        <end position="232"/>
    </location>
</feature>
<dbReference type="GO" id="GO:0006886">
    <property type="term" value="P:intracellular protein transport"/>
    <property type="evidence" value="ECO:0007669"/>
    <property type="project" value="TreeGrafter"/>
</dbReference>
<dbReference type="InterPro" id="IPR010989">
    <property type="entry name" value="SNARE"/>
</dbReference>
<feature type="transmembrane region" description="Helical" evidence="2">
    <location>
        <begin position="247"/>
        <end position="267"/>
    </location>
</feature>